<proteinExistence type="predicted"/>
<gene>
    <name evidence="1" type="ORF">ACFOZ9_05935</name>
</gene>
<dbReference type="Proteomes" id="UP001595998">
    <property type="component" value="Unassembled WGS sequence"/>
</dbReference>
<comment type="caution">
    <text evidence="1">The sequence shown here is derived from an EMBL/GenBank/DDBJ whole genome shotgun (WGS) entry which is preliminary data.</text>
</comment>
<dbReference type="EMBL" id="JBHSEH010000005">
    <property type="protein sequence ID" value="MFC4425745.1"/>
    <property type="molecule type" value="Genomic_DNA"/>
</dbReference>
<reference evidence="2" key="1">
    <citation type="journal article" date="2019" name="Int. J. Syst. Evol. Microbiol.">
        <title>The Global Catalogue of Microorganisms (GCM) 10K type strain sequencing project: providing services to taxonomists for standard genome sequencing and annotation.</title>
        <authorList>
            <consortium name="The Broad Institute Genomics Platform"/>
            <consortium name="The Broad Institute Genome Sequencing Center for Infectious Disease"/>
            <person name="Wu L."/>
            <person name="Ma J."/>
        </authorList>
    </citation>
    <scope>NUCLEOTIDE SEQUENCE [LARGE SCALE GENOMIC DNA]</scope>
    <source>
        <strain evidence="2">CCUG 56029</strain>
    </source>
</reference>
<protein>
    <submittedName>
        <fullName evidence="1">DUF6714 family protein</fullName>
    </submittedName>
</protein>
<dbReference type="RefSeq" id="WP_380037443.1">
    <property type="nucleotide sequence ID" value="NZ_JBHSEH010000005.1"/>
</dbReference>
<evidence type="ECO:0000313" key="2">
    <source>
        <dbReference type="Proteomes" id="UP001595998"/>
    </source>
</evidence>
<evidence type="ECO:0000313" key="1">
    <source>
        <dbReference type="EMBL" id="MFC4425745.1"/>
    </source>
</evidence>
<name>A0ABV8XNC4_9DEIO</name>
<dbReference type="InterPro" id="IPR046560">
    <property type="entry name" value="DUF6714"/>
</dbReference>
<accession>A0ABV8XNC4</accession>
<keyword evidence="2" id="KW-1185">Reference proteome</keyword>
<organism evidence="1 2">
    <name type="scientific">Deinococcus navajonensis</name>
    <dbReference type="NCBI Taxonomy" id="309884"/>
    <lineage>
        <taxon>Bacteria</taxon>
        <taxon>Thermotogati</taxon>
        <taxon>Deinococcota</taxon>
        <taxon>Deinococci</taxon>
        <taxon>Deinococcales</taxon>
        <taxon>Deinococcaceae</taxon>
        <taxon>Deinococcus</taxon>
    </lineage>
</organism>
<sequence>MDARAKAVLAQIRSAFEAVRLCGGVSLHEAHVIDAYGTPQQRLAARALDTDTHWWEVPDDAIALGWGYCALSFMDARGLHYYLPAYASWAVRHAAQTDSASLDHTIYTLETLRERPENFVHFNRRQALAMQAFVQYLMDIDHDNSCFRHHYLQAHAAWTAHAEALKENHHD</sequence>
<dbReference type="Pfam" id="PF20461">
    <property type="entry name" value="DUF6714"/>
    <property type="match status" value="1"/>
</dbReference>